<gene>
    <name evidence="9" type="ORF">CCO02nite_25770</name>
</gene>
<dbReference type="PANTHER" id="PTHR33406:SF11">
    <property type="entry name" value="MEMBRANE PROTEIN SCO6666-RELATED"/>
    <property type="match status" value="1"/>
</dbReference>
<dbReference type="InterPro" id="IPR050545">
    <property type="entry name" value="Mycobact_MmpL"/>
</dbReference>
<feature type="transmembrane region" description="Helical" evidence="7">
    <location>
        <begin position="235"/>
        <end position="255"/>
    </location>
</feature>
<sequence>MSSLLYRLGKFAYRARGRVLLGWLVVLVGVMAALAANPPQTSAEFTIPGTPSQEVLDQLATAMPASSGGSASITFVAPAGERLDTPERAAAIAAVVADLADVPNVVTADAAQQQEVPEDLAAALTPAGNLTMGPLMDGEAPVTGVSLSSDGSVAVLNVSFDDQLINVPEESTAAVVTIAQEATDEGITVLPSEQLTQEMPAPFGPGEGIGLLIAAIVLFITLGSLVVAGLPLATAIVGVLVGVGAAYALSSVIPMTSMTPVLALMIGLAVGIDYALFIVNRTRRLILEKGLSAHEATGRAVGTAGSAVFFAGLTVLVSLSALSIVGIKFLTVMALIAAGTVAIAVLVALTLLPALLGFVGDRVVPDKQRAAYAARSAARGSDDPHGPATRWAQGVVKHRWLATGGVVVVLGALSLPVLAMNLNLPSAASANLDSVERQAYDATADAFGEGLNGPLLVVASSDQALTPDEIANARDALVEVDGVASVIPGGISQDGTLAIYTVIPTTGPTDAATADLVNELRSDATAQAAGTSIGVTGVTAINIDMSKVLSDALVPYLAIIVLVSLVILMLVFRSIFVPITATLGFVLTIGAALGATTAVFQWGHLHQLFAFDTPGPLLSFLPIIVTGILYGLAMDYQVFLVSSMRESHVHGHPGVKGVVHGFHGAARVVVAAAVIMVSVFGSFIFGDEAMIKQIGFTLAFGILIDAFVVRMTLIPAVMAIAGEKAWWLPRWLDRLLPNLDVEGDKLVRQLEAQVAAEEATEPGREPATV</sequence>
<comment type="caution">
    <text evidence="9">The sequence shown here is derived from an EMBL/GenBank/DDBJ whole genome shotgun (WGS) entry which is preliminary data.</text>
</comment>
<keyword evidence="5 7" id="KW-1133">Transmembrane helix</keyword>
<dbReference type="Proteomes" id="UP000321720">
    <property type="component" value="Unassembled WGS sequence"/>
</dbReference>
<dbReference type="PROSITE" id="PS50156">
    <property type="entry name" value="SSD"/>
    <property type="match status" value="1"/>
</dbReference>
<feature type="transmembrane region" description="Helical" evidence="7">
    <location>
        <begin position="400"/>
        <end position="419"/>
    </location>
</feature>
<evidence type="ECO:0000313" key="9">
    <source>
        <dbReference type="EMBL" id="GEL95919.1"/>
    </source>
</evidence>
<keyword evidence="6 7" id="KW-0472">Membrane</keyword>
<dbReference type="EMBL" id="BJWG01000012">
    <property type="protein sequence ID" value="GEL95919.1"/>
    <property type="molecule type" value="Genomic_DNA"/>
</dbReference>
<feature type="transmembrane region" description="Helical" evidence="7">
    <location>
        <begin position="664"/>
        <end position="686"/>
    </location>
</feature>
<evidence type="ECO:0000256" key="3">
    <source>
        <dbReference type="ARBA" id="ARBA00022475"/>
    </source>
</evidence>
<evidence type="ECO:0000313" key="10">
    <source>
        <dbReference type="Proteomes" id="UP000321720"/>
    </source>
</evidence>
<dbReference type="Pfam" id="PF03176">
    <property type="entry name" value="MMPL"/>
    <property type="match status" value="2"/>
</dbReference>
<dbReference type="PANTHER" id="PTHR33406">
    <property type="entry name" value="MEMBRANE PROTEIN MJ1562-RELATED"/>
    <property type="match status" value="1"/>
</dbReference>
<evidence type="ECO:0000256" key="5">
    <source>
        <dbReference type="ARBA" id="ARBA00022989"/>
    </source>
</evidence>
<name>A0A511JDQ3_9CELL</name>
<feature type="transmembrane region" description="Helical" evidence="7">
    <location>
        <begin position="579"/>
        <end position="600"/>
    </location>
</feature>
<dbReference type="AlphaFoldDB" id="A0A511JDQ3"/>
<feature type="transmembrane region" description="Helical" evidence="7">
    <location>
        <begin position="261"/>
        <end position="279"/>
    </location>
</feature>
<dbReference type="InterPro" id="IPR004869">
    <property type="entry name" value="MMPL_dom"/>
</dbReference>
<dbReference type="InterPro" id="IPR000731">
    <property type="entry name" value="SSD"/>
</dbReference>
<feature type="transmembrane region" description="Helical" evidence="7">
    <location>
        <begin position="300"/>
        <end position="327"/>
    </location>
</feature>
<keyword evidence="3" id="KW-1003">Cell membrane</keyword>
<dbReference type="RefSeq" id="WP_146843547.1">
    <property type="nucleotide sequence ID" value="NZ_BJWG01000012.1"/>
</dbReference>
<feature type="transmembrane region" description="Helical" evidence="7">
    <location>
        <begin position="333"/>
        <end position="359"/>
    </location>
</feature>
<accession>A0A511JDQ3</accession>
<feature type="transmembrane region" description="Helical" evidence="7">
    <location>
        <begin position="620"/>
        <end position="643"/>
    </location>
</feature>
<feature type="transmembrane region" description="Helical" evidence="7">
    <location>
        <begin position="698"/>
        <end position="721"/>
    </location>
</feature>
<dbReference type="SUPFAM" id="SSF82866">
    <property type="entry name" value="Multidrug efflux transporter AcrB transmembrane domain"/>
    <property type="match status" value="2"/>
</dbReference>
<proteinExistence type="inferred from homology"/>
<protein>
    <submittedName>
        <fullName evidence="9">Membrane protein</fullName>
    </submittedName>
</protein>
<comment type="similarity">
    <text evidence="2">Belongs to the resistance-nodulation-cell division (RND) (TC 2.A.6) family. MmpL subfamily.</text>
</comment>
<feature type="transmembrane region" description="Helical" evidence="7">
    <location>
        <begin position="553"/>
        <end position="572"/>
    </location>
</feature>
<comment type="subcellular location">
    <subcellularLocation>
        <location evidence="1">Cell membrane</location>
        <topology evidence="1">Multi-pass membrane protein</topology>
    </subcellularLocation>
</comment>
<evidence type="ECO:0000256" key="7">
    <source>
        <dbReference type="SAM" id="Phobius"/>
    </source>
</evidence>
<organism evidence="9 10">
    <name type="scientific">Cellulomonas composti</name>
    <dbReference type="NCBI Taxonomy" id="266130"/>
    <lineage>
        <taxon>Bacteria</taxon>
        <taxon>Bacillati</taxon>
        <taxon>Actinomycetota</taxon>
        <taxon>Actinomycetes</taxon>
        <taxon>Micrococcales</taxon>
        <taxon>Cellulomonadaceae</taxon>
        <taxon>Cellulomonas</taxon>
    </lineage>
</organism>
<dbReference type="OrthoDB" id="7051771at2"/>
<evidence type="ECO:0000256" key="4">
    <source>
        <dbReference type="ARBA" id="ARBA00022692"/>
    </source>
</evidence>
<evidence type="ECO:0000259" key="8">
    <source>
        <dbReference type="PROSITE" id="PS50156"/>
    </source>
</evidence>
<dbReference type="Gene3D" id="1.20.1640.10">
    <property type="entry name" value="Multidrug efflux transporter AcrB transmembrane domain"/>
    <property type="match status" value="2"/>
</dbReference>
<keyword evidence="10" id="KW-1185">Reference proteome</keyword>
<feature type="transmembrane region" description="Helical" evidence="7">
    <location>
        <begin position="209"/>
        <end position="228"/>
    </location>
</feature>
<feature type="domain" description="SSD" evidence="8">
    <location>
        <begin position="210"/>
        <end position="358"/>
    </location>
</feature>
<reference evidence="9 10" key="1">
    <citation type="submission" date="2019-07" db="EMBL/GenBank/DDBJ databases">
        <title>Whole genome shotgun sequence of Cellulomonas composti NBRC 100758.</title>
        <authorList>
            <person name="Hosoyama A."/>
            <person name="Uohara A."/>
            <person name="Ohji S."/>
            <person name="Ichikawa N."/>
        </authorList>
    </citation>
    <scope>NUCLEOTIDE SEQUENCE [LARGE SCALE GENOMIC DNA]</scope>
    <source>
        <strain evidence="9 10">NBRC 100758</strain>
    </source>
</reference>
<evidence type="ECO:0000256" key="2">
    <source>
        <dbReference type="ARBA" id="ARBA00010157"/>
    </source>
</evidence>
<keyword evidence="4 7" id="KW-0812">Transmembrane</keyword>
<evidence type="ECO:0000256" key="6">
    <source>
        <dbReference type="ARBA" id="ARBA00023136"/>
    </source>
</evidence>
<dbReference type="GO" id="GO:0005886">
    <property type="term" value="C:plasma membrane"/>
    <property type="evidence" value="ECO:0007669"/>
    <property type="project" value="UniProtKB-SubCell"/>
</dbReference>
<evidence type="ECO:0000256" key="1">
    <source>
        <dbReference type="ARBA" id="ARBA00004651"/>
    </source>
</evidence>